<reference evidence="8" key="2">
    <citation type="submission" date="2020-08" db="EMBL/GenBank/DDBJ databases">
        <authorList>
            <person name="Kikuchi T."/>
        </authorList>
    </citation>
    <scope>NUCLEOTIDE SEQUENCE</scope>
    <source>
        <strain evidence="7">Ka4C1</strain>
    </source>
</reference>
<sequence length="319" mass="36549">MSRSFLASIPPTLAEVSRRLNEARTNENKSDILFRKFFELLLTPGNDDELGSTFYCLELGLYLLAIPLNLAVCWAVTQTNTFHPNLRLILFSIIMCGVLQASVRSICVLNILTYEMLVPTVVVFKLIDLRAFFMNQMLLSFLNVFIERFIALKLSARYEKAPLYIGVVITACWALLLSNRWIKRHNKVVSTGSVSLSKRYQMNENIKTLRMCRPWIIFYLITNVVHALLLYAAICSFLMDGKNSVKLLMQAMDVLYAVYVAAYGLILVNGHQGLRAHFRVLLGNRSKVTVESFNYLATNLRTNNENFDGHFKRLRRAWA</sequence>
<comment type="subcellular location">
    <subcellularLocation>
        <location evidence="1">Membrane</location>
        <topology evidence="1">Multi-pass membrane protein</topology>
    </subcellularLocation>
</comment>
<dbReference type="Pfam" id="PF10292">
    <property type="entry name" value="7TM_GPCR_Srab"/>
    <property type="match status" value="1"/>
</dbReference>
<gene>
    <name evidence="7" type="ORF">BXYJ_LOCUS644</name>
</gene>
<dbReference type="InterPro" id="IPR004151">
    <property type="entry name" value="7TM_GPCR_serpentine_rcpt_Sre"/>
</dbReference>
<dbReference type="OrthoDB" id="5834764at2759"/>
<dbReference type="Proteomes" id="UP000095284">
    <property type="component" value="Unplaced"/>
</dbReference>
<feature type="transmembrane region" description="Helical" evidence="6">
    <location>
        <begin position="163"/>
        <end position="182"/>
    </location>
</feature>
<dbReference type="WBParaSite" id="BXY_0687700.1">
    <property type="protein sequence ID" value="BXY_0687700.1"/>
    <property type="gene ID" value="BXY_0687700"/>
</dbReference>
<feature type="transmembrane region" description="Helical" evidence="6">
    <location>
        <begin position="88"/>
        <end position="112"/>
    </location>
</feature>
<dbReference type="EMBL" id="CAJFDI010000001">
    <property type="protein sequence ID" value="CAD5208408.1"/>
    <property type="molecule type" value="Genomic_DNA"/>
</dbReference>
<reference evidence="11" key="1">
    <citation type="submission" date="2016-11" db="UniProtKB">
        <authorList>
            <consortium name="WormBaseParasite"/>
        </authorList>
    </citation>
    <scope>IDENTIFICATION</scope>
</reference>
<dbReference type="GO" id="GO:0007606">
    <property type="term" value="P:sensory perception of chemical stimulus"/>
    <property type="evidence" value="ECO:0007669"/>
    <property type="project" value="InterPro"/>
</dbReference>
<feature type="transmembrane region" description="Helical" evidence="6">
    <location>
        <begin position="132"/>
        <end position="151"/>
    </location>
</feature>
<feature type="transmembrane region" description="Helical" evidence="6">
    <location>
        <begin position="216"/>
        <end position="239"/>
    </location>
</feature>
<dbReference type="EMBL" id="CAJFCV020000001">
    <property type="protein sequence ID" value="CAG9081374.1"/>
    <property type="molecule type" value="Genomic_DNA"/>
</dbReference>
<accession>A0A1I7S1J9</accession>
<keyword evidence="3 6" id="KW-0812">Transmembrane</keyword>
<dbReference type="PANTHER" id="PTHR47521">
    <property type="entry name" value="SERPENTINE RECEPTOR, CLASS E (EPSILON)-RELATED"/>
    <property type="match status" value="1"/>
</dbReference>
<proteinExistence type="inferred from homology"/>
<feature type="transmembrane region" description="Helical" evidence="6">
    <location>
        <begin position="59"/>
        <end position="76"/>
    </location>
</feature>
<comment type="similarity">
    <text evidence="2">Belongs to the nematode receptor-like protein sre family.</text>
</comment>
<evidence type="ECO:0000313" key="8">
    <source>
        <dbReference type="EMBL" id="CAG9081374.1"/>
    </source>
</evidence>
<dbReference type="GO" id="GO:0016020">
    <property type="term" value="C:membrane"/>
    <property type="evidence" value="ECO:0007669"/>
    <property type="project" value="UniProtKB-SubCell"/>
</dbReference>
<dbReference type="InterPro" id="IPR052860">
    <property type="entry name" value="NRL-GPCR1"/>
</dbReference>
<dbReference type="SMR" id="A0A1I7S1J9"/>
<evidence type="ECO:0000313" key="9">
    <source>
        <dbReference type="Proteomes" id="UP000095284"/>
    </source>
</evidence>
<evidence type="ECO:0000256" key="2">
    <source>
        <dbReference type="ARBA" id="ARBA00006803"/>
    </source>
</evidence>
<dbReference type="Pfam" id="PF03125">
    <property type="entry name" value="Sre"/>
    <property type="match status" value="1"/>
</dbReference>
<evidence type="ECO:0000256" key="3">
    <source>
        <dbReference type="ARBA" id="ARBA00022692"/>
    </source>
</evidence>
<evidence type="ECO:0000256" key="6">
    <source>
        <dbReference type="SAM" id="Phobius"/>
    </source>
</evidence>
<evidence type="ECO:0000313" key="10">
    <source>
        <dbReference type="Proteomes" id="UP000659654"/>
    </source>
</evidence>
<evidence type="ECO:0000313" key="11">
    <source>
        <dbReference type="WBParaSite" id="BXY_0687700.1"/>
    </source>
</evidence>
<dbReference type="PANTHER" id="PTHR47521:SF7">
    <property type="entry name" value="SERPENTINE RECEPTOR CLASS EPSILON-6"/>
    <property type="match status" value="1"/>
</dbReference>
<evidence type="ECO:0000256" key="4">
    <source>
        <dbReference type="ARBA" id="ARBA00022989"/>
    </source>
</evidence>
<keyword evidence="5 6" id="KW-0472">Membrane</keyword>
<dbReference type="Proteomes" id="UP000582659">
    <property type="component" value="Unassembled WGS sequence"/>
</dbReference>
<dbReference type="InterPro" id="IPR019408">
    <property type="entry name" value="7TM_GPCR_serpentine_rcpt_Srab"/>
</dbReference>
<evidence type="ECO:0000256" key="1">
    <source>
        <dbReference type="ARBA" id="ARBA00004141"/>
    </source>
</evidence>
<organism evidence="9 11">
    <name type="scientific">Bursaphelenchus xylophilus</name>
    <name type="common">Pinewood nematode worm</name>
    <name type="synonym">Aphelenchoides xylophilus</name>
    <dbReference type="NCBI Taxonomy" id="6326"/>
    <lineage>
        <taxon>Eukaryota</taxon>
        <taxon>Metazoa</taxon>
        <taxon>Ecdysozoa</taxon>
        <taxon>Nematoda</taxon>
        <taxon>Chromadorea</taxon>
        <taxon>Rhabditida</taxon>
        <taxon>Tylenchina</taxon>
        <taxon>Tylenchomorpha</taxon>
        <taxon>Aphelenchoidea</taxon>
        <taxon>Aphelenchoididae</taxon>
        <taxon>Bursaphelenchus</taxon>
    </lineage>
</organism>
<keyword evidence="10" id="KW-1185">Reference proteome</keyword>
<dbReference type="Proteomes" id="UP000659654">
    <property type="component" value="Unassembled WGS sequence"/>
</dbReference>
<dbReference type="AlphaFoldDB" id="A0A1I7S1J9"/>
<name>A0A1I7S1J9_BURXY</name>
<evidence type="ECO:0000256" key="5">
    <source>
        <dbReference type="ARBA" id="ARBA00023136"/>
    </source>
</evidence>
<evidence type="ECO:0000313" key="7">
    <source>
        <dbReference type="EMBL" id="CAD5208408.1"/>
    </source>
</evidence>
<keyword evidence="4 6" id="KW-1133">Transmembrane helix</keyword>
<feature type="transmembrane region" description="Helical" evidence="6">
    <location>
        <begin position="251"/>
        <end position="270"/>
    </location>
</feature>
<protein>
    <submittedName>
        <fullName evidence="7">(pine wood nematode) hypothetical protein</fullName>
    </submittedName>
</protein>